<dbReference type="SUPFAM" id="SSF51735">
    <property type="entry name" value="NAD(P)-binding Rossmann-fold domains"/>
    <property type="match status" value="1"/>
</dbReference>
<organism evidence="3 4">
    <name type="scientific">Botryotinia fuckeliana (strain B05.10)</name>
    <name type="common">Noble rot fungus</name>
    <name type="synonym">Botrytis cinerea</name>
    <dbReference type="NCBI Taxonomy" id="332648"/>
    <lineage>
        <taxon>Eukaryota</taxon>
        <taxon>Fungi</taxon>
        <taxon>Dikarya</taxon>
        <taxon>Ascomycota</taxon>
        <taxon>Pezizomycotina</taxon>
        <taxon>Leotiomycetes</taxon>
        <taxon>Helotiales</taxon>
        <taxon>Sclerotiniaceae</taxon>
        <taxon>Botrytis</taxon>
    </lineage>
</organism>
<evidence type="ECO:0008006" key="5">
    <source>
        <dbReference type="Google" id="ProtNLM"/>
    </source>
</evidence>
<accession>A0A384JLM9</accession>
<name>A0A384JLM9_BOTFB</name>
<dbReference type="KEGG" id="bfu:BCIN_07g00950"/>
<dbReference type="InterPro" id="IPR002347">
    <property type="entry name" value="SDR_fam"/>
</dbReference>
<dbReference type="PRINTS" id="PR00081">
    <property type="entry name" value="GDHRDH"/>
</dbReference>
<reference evidence="3 4" key="1">
    <citation type="journal article" date="2011" name="PLoS Genet.">
        <title>Genomic analysis of the necrotrophic fungal pathogens Sclerotinia sclerotiorum and Botrytis cinerea.</title>
        <authorList>
            <person name="Amselem J."/>
            <person name="Cuomo C.A."/>
            <person name="van Kan J.A."/>
            <person name="Viaud M."/>
            <person name="Benito E.P."/>
            <person name="Couloux A."/>
            <person name="Coutinho P.M."/>
            <person name="de Vries R.P."/>
            <person name="Dyer P.S."/>
            <person name="Fillinger S."/>
            <person name="Fournier E."/>
            <person name="Gout L."/>
            <person name="Hahn M."/>
            <person name="Kohn L."/>
            <person name="Lapalu N."/>
            <person name="Plummer K.M."/>
            <person name="Pradier J.M."/>
            <person name="Quevillon E."/>
            <person name="Sharon A."/>
            <person name="Simon A."/>
            <person name="ten Have A."/>
            <person name="Tudzynski B."/>
            <person name="Tudzynski P."/>
            <person name="Wincker P."/>
            <person name="Andrew M."/>
            <person name="Anthouard V."/>
            <person name="Beever R.E."/>
            <person name="Beffa R."/>
            <person name="Benoit I."/>
            <person name="Bouzid O."/>
            <person name="Brault B."/>
            <person name="Chen Z."/>
            <person name="Choquer M."/>
            <person name="Collemare J."/>
            <person name="Cotton P."/>
            <person name="Danchin E.G."/>
            <person name="Da Silva C."/>
            <person name="Gautier A."/>
            <person name="Giraud C."/>
            <person name="Giraud T."/>
            <person name="Gonzalez C."/>
            <person name="Grossetete S."/>
            <person name="Guldener U."/>
            <person name="Henrissat B."/>
            <person name="Howlett B.J."/>
            <person name="Kodira C."/>
            <person name="Kretschmer M."/>
            <person name="Lappartient A."/>
            <person name="Leroch M."/>
            <person name="Levis C."/>
            <person name="Mauceli E."/>
            <person name="Neuveglise C."/>
            <person name="Oeser B."/>
            <person name="Pearson M."/>
            <person name="Poulain J."/>
            <person name="Poussereau N."/>
            <person name="Quesneville H."/>
            <person name="Rascle C."/>
            <person name="Schumacher J."/>
            <person name="Segurens B."/>
            <person name="Sexton A."/>
            <person name="Silva E."/>
            <person name="Sirven C."/>
            <person name="Soanes D.M."/>
            <person name="Talbot N.J."/>
            <person name="Templeton M."/>
            <person name="Yandava C."/>
            <person name="Yarden O."/>
            <person name="Zeng Q."/>
            <person name="Rollins J.A."/>
            <person name="Lebrun M.H."/>
            <person name="Dickman M."/>
        </authorList>
    </citation>
    <scope>NUCLEOTIDE SEQUENCE [LARGE SCALE GENOMIC DNA]</scope>
    <source>
        <strain evidence="3 4">B05.10</strain>
    </source>
</reference>
<keyword evidence="2" id="KW-0560">Oxidoreductase</keyword>
<dbReference type="OrthoDB" id="1933717at2759"/>
<gene>
    <name evidence="3" type="ORF">BCIN_07g00950</name>
</gene>
<evidence type="ECO:0000313" key="3">
    <source>
        <dbReference type="EMBL" id="ATZ51463.1"/>
    </source>
</evidence>
<sequence length="308" mass="33678">MSQEIDIDPNAYTLPFSLTKTIRRDPYPAILPSNPSNSQAGKIILITGGGTGIGSSAARVWAHASALGIIILGRRIEPLEETALQIRAINAETKVLVIKTDVSIDDEVKHVFQQTHKVFGRGPDVVLLCAAVLEPSRLVHEMGTDEWWGYMAINSKGVYSCIHHYINTQSNPAHPTGTIVVMNSASTSILDIQHPANGIGKLSAQRLVEFVDASYPTLRIFSLLPGLVATPSQQPQNLPYARDDPAMSGMLTLYLSQARADYLRGSTMSVNWDVEELEQFQKEIREKNLLKLSWIPILPIGGGKGLAM</sequence>
<evidence type="ECO:0000256" key="2">
    <source>
        <dbReference type="ARBA" id="ARBA00023002"/>
    </source>
</evidence>
<dbReference type="PANTHER" id="PTHR42760">
    <property type="entry name" value="SHORT-CHAIN DEHYDROGENASES/REDUCTASES FAMILY MEMBER"/>
    <property type="match status" value="1"/>
</dbReference>
<dbReference type="EMBL" id="CP009811">
    <property type="protein sequence ID" value="ATZ51463.1"/>
    <property type="molecule type" value="Genomic_DNA"/>
</dbReference>
<dbReference type="PANTHER" id="PTHR42760:SF37">
    <property type="entry name" value="CLAVALDEHYDE DEHYDROGENASE"/>
    <property type="match status" value="1"/>
</dbReference>
<proteinExistence type="inferred from homology"/>
<dbReference type="Pfam" id="PF00106">
    <property type="entry name" value="adh_short"/>
    <property type="match status" value="1"/>
</dbReference>
<dbReference type="GeneID" id="5436665"/>
<dbReference type="InterPro" id="IPR036291">
    <property type="entry name" value="NAD(P)-bd_dom_sf"/>
</dbReference>
<reference evidence="3 4" key="3">
    <citation type="journal article" date="2017" name="Mol. Plant Pathol.">
        <title>A gapless genome sequence of the fungus Botrytis cinerea.</title>
        <authorList>
            <person name="Van Kan J.A."/>
            <person name="Stassen J.H."/>
            <person name="Mosbach A."/>
            <person name="Van Der Lee T.A."/>
            <person name="Faino L."/>
            <person name="Farmer A.D."/>
            <person name="Papasotiriou D.G."/>
            <person name="Zhou S."/>
            <person name="Seidl M.F."/>
            <person name="Cottam E."/>
            <person name="Edel D."/>
            <person name="Hahn M."/>
            <person name="Schwartz D.C."/>
            <person name="Dietrich R.A."/>
            <person name="Widdison S."/>
            <person name="Scalliet G."/>
        </authorList>
    </citation>
    <scope>NUCLEOTIDE SEQUENCE [LARGE SCALE GENOMIC DNA]</scope>
    <source>
        <strain evidence="3 4">B05.10</strain>
    </source>
</reference>
<reference evidence="3 4" key="2">
    <citation type="journal article" date="2012" name="Eukaryot. Cell">
        <title>Genome update of Botrytis cinerea strains B05.10 and T4.</title>
        <authorList>
            <person name="Staats M."/>
            <person name="van Kan J.A."/>
        </authorList>
    </citation>
    <scope>NUCLEOTIDE SEQUENCE [LARGE SCALE GENOMIC DNA]</scope>
    <source>
        <strain evidence="3 4">B05.10</strain>
    </source>
</reference>
<dbReference type="VEuPathDB" id="FungiDB:Bcin07g00950"/>
<keyword evidence="4" id="KW-1185">Reference proteome</keyword>
<dbReference type="GO" id="GO:0016616">
    <property type="term" value="F:oxidoreductase activity, acting on the CH-OH group of donors, NAD or NADP as acceptor"/>
    <property type="evidence" value="ECO:0007669"/>
    <property type="project" value="TreeGrafter"/>
</dbReference>
<dbReference type="Proteomes" id="UP000001798">
    <property type="component" value="Chromosome 7"/>
</dbReference>
<protein>
    <recommendedName>
        <fullName evidence="5">NAD(P)-binding protein</fullName>
    </recommendedName>
</protein>
<dbReference type="RefSeq" id="XP_024549604.1">
    <property type="nucleotide sequence ID" value="XM_024693815.1"/>
</dbReference>
<comment type="similarity">
    <text evidence="1">Belongs to the short-chain dehydrogenases/reductases (SDR) family.</text>
</comment>
<dbReference type="AlphaFoldDB" id="A0A384JLM9"/>
<evidence type="ECO:0000256" key="1">
    <source>
        <dbReference type="ARBA" id="ARBA00006484"/>
    </source>
</evidence>
<dbReference type="Gene3D" id="3.40.50.720">
    <property type="entry name" value="NAD(P)-binding Rossmann-like Domain"/>
    <property type="match status" value="1"/>
</dbReference>
<evidence type="ECO:0000313" key="4">
    <source>
        <dbReference type="Proteomes" id="UP000001798"/>
    </source>
</evidence>